<dbReference type="InterPro" id="IPR013878">
    <property type="entry name" value="Mo25"/>
</dbReference>
<dbReference type="InterPro" id="IPR016024">
    <property type="entry name" value="ARM-type_fold"/>
</dbReference>
<accession>A0A8D2D1C8</accession>
<keyword evidence="4" id="KW-1133">Transmembrane helix</keyword>
<dbReference type="SUPFAM" id="SSF48371">
    <property type="entry name" value="ARM repeat"/>
    <property type="match status" value="1"/>
</dbReference>
<dbReference type="Gene3D" id="1.25.10.10">
    <property type="entry name" value="Leucine-rich Repeat Variant"/>
    <property type="match status" value="1"/>
</dbReference>
<reference evidence="5" key="2">
    <citation type="submission" date="2025-09" db="UniProtKB">
        <authorList>
            <consortium name="Ensembl"/>
        </authorList>
    </citation>
    <scope>IDENTIFICATION</scope>
</reference>
<dbReference type="Pfam" id="PF08569">
    <property type="entry name" value="Mo25"/>
    <property type="match status" value="1"/>
</dbReference>
<evidence type="ECO:0000256" key="3">
    <source>
        <dbReference type="ARBA" id="ARBA00025206"/>
    </source>
</evidence>
<keyword evidence="4" id="KW-0812">Transmembrane</keyword>
<evidence type="ECO:0000313" key="6">
    <source>
        <dbReference type="Proteomes" id="UP000694564"/>
    </source>
</evidence>
<keyword evidence="6" id="KW-1185">Reference proteome</keyword>
<protein>
    <submittedName>
        <fullName evidence="5">Uncharacterized protein</fullName>
    </submittedName>
</protein>
<comment type="function">
    <text evidence="3">Component of a complex that binds and activates STK11/LKB1. In the complex, required to stabilize the interaction between CAB39/MO25 (CAB39/MO25alpha or CAB39L/MO25beta) and STK11/LKB1.</text>
</comment>
<evidence type="ECO:0000256" key="2">
    <source>
        <dbReference type="ARBA" id="ARBA00011749"/>
    </source>
</evidence>
<proteinExistence type="inferred from homology"/>
<comment type="subunit">
    <text evidence="2">Component of a trimeric complex composed of STK11/LKB1, STRAD (STRADA or STRADB) and CAB39/MO25 (CAB39/MO25alpha or CAB39L/MO25beta): the complex tethers STK11/LKB1 in the cytoplasm and stimulates its catalytic activity.</text>
</comment>
<feature type="transmembrane region" description="Helical" evidence="4">
    <location>
        <begin position="91"/>
        <end position="110"/>
    </location>
</feature>
<dbReference type="OrthoDB" id="609103at2759"/>
<comment type="similarity">
    <text evidence="1">Belongs to the Mo25 family.</text>
</comment>
<evidence type="ECO:0000256" key="4">
    <source>
        <dbReference type="SAM" id="Phobius"/>
    </source>
</evidence>
<reference evidence="5" key="1">
    <citation type="submission" date="2025-08" db="UniProtKB">
        <authorList>
            <consortium name="Ensembl"/>
        </authorList>
    </citation>
    <scope>IDENTIFICATION</scope>
</reference>
<evidence type="ECO:0000313" key="5">
    <source>
        <dbReference type="Ensembl" id="ENSSVLP00005018370.1"/>
    </source>
</evidence>
<dbReference type="Proteomes" id="UP000694564">
    <property type="component" value="Chromosome 9"/>
</dbReference>
<dbReference type="AlphaFoldDB" id="A0A8D2D1C8"/>
<dbReference type="InterPro" id="IPR011989">
    <property type="entry name" value="ARM-like"/>
</dbReference>
<dbReference type="Ensembl" id="ENSSVLT00005020447.1">
    <property type="protein sequence ID" value="ENSSVLP00005018370.1"/>
    <property type="gene ID" value="ENSSVLG00005014762.1"/>
</dbReference>
<keyword evidence="4" id="KW-0472">Membrane</keyword>
<name>A0A8D2D1C8_SCIVU</name>
<sequence length="124" mass="14090">MKKMSFFSKLQKNPSEILEILKDNIAILEKQDKNTENALEEVPKSLKAMKEILCGTNDKEHQQKQWLSWHKNTTTVAAGIRGIEPRNALPLSYITSSLLLLLFLLLPLPLPLLPSSIFLLHVET</sequence>
<organism evidence="5 6">
    <name type="scientific">Sciurus vulgaris</name>
    <name type="common">Eurasian red squirrel</name>
    <dbReference type="NCBI Taxonomy" id="55149"/>
    <lineage>
        <taxon>Eukaryota</taxon>
        <taxon>Metazoa</taxon>
        <taxon>Chordata</taxon>
        <taxon>Craniata</taxon>
        <taxon>Vertebrata</taxon>
        <taxon>Euteleostomi</taxon>
        <taxon>Mammalia</taxon>
        <taxon>Eutheria</taxon>
        <taxon>Euarchontoglires</taxon>
        <taxon>Glires</taxon>
        <taxon>Rodentia</taxon>
        <taxon>Sciuromorpha</taxon>
        <taxon>Sciuridae</taxon>
        <taxon>Sciurinae</taxon>
        <taxon>Sciurini</taxon>
        <taxon>Sciurus</taxon>
    </lineage>
</organism>
<evidence type="ECO:0000256" key="1">
    <source>
        <dbReference type="ARBA" id="ARBA00011012"/>
    </source>
</evidence>